<dbReference type="SUPFAM" id="SSF51735">
    <property type="entry name" value="NAD(P)-binding Rossmann-fold domains"/>
    <property type="match status" value="1"/>
</dbReference>
<dbReference type="FunCoup" id="A0A4Q1BEG4">
    <property type="interactions" value="141"/>
</dbReference>
<evidence type="ECO:0000259" key="1">
    <source>
        <dbReference type="Pfam" id="PF01370"/>
    </source>
</evidence>
<organism evidence="2 3">
    <name type="scientific">Tremella mesenterica</name>
    <name type="common">Jelly fungus</name>
    <dbReference type="NCBI Taxonomy" id="5217"/>
    <lineage>
        <taxon>Eukaryota</taxon>
        <taxon>Fungi</taxon>
        <taxon>Dikarya</taxon>
        <taxon>Basidiomycota</taxon>
        <taxon>Agaricomycotina</taxon>
        <taxon>Tremellomycetes</taxon>
        <taxon>Tremellales</taxon>
        <taxon>Tremellaceae</taxon>
        <taxon>Tremella</taxon>
    </lineage>
</organism>
<protein>
    <submittedName>
        <fullName evidence="2">Mitochondrial protein</fullName>
    </submittedName>
</protein>
<comment type="caution">
    <text evidence="2">The sequence shown here is derived from an EMBL/GenBank/DDBJ whole genome shotgun (WGS) entry which is preliminary data.</text>
</comment>
<evidence type="ECO:0000313" key="2">
    <source>
        <dbReference type="EMBL" id="RXK35495.1"/>
    </source>
</evidence>
<dbReference type="InterPro" id="IPR001509">
    <property type="entry name" value="Epimerase_deHydtase"/>
</dbReference>
<dbReference type="InterPro" id="IPR051207">
    <property type="entry name" value="ComplexI_NDUFA9_subunit"/>
</dbReference>
<sequence length="299" mass="32298">MTVPRLLVVGGNGFLGSAICKAAVTKGWEVASMSSSGIPYKTPAGHSPKWTQEVQWHQADAFDPSTYTHLTSNSTAVVHTLGVLLEDTGYKTAIKEGNVLKLLGSLAKGLGDGGRGLKGEKERRKGYEGMNRDSALRVLDTMLSSSEIIGQPNKSFVYISAADAFRPLIPNRYLATKRQAEVEITRRCQDAETKVRPVFLRPGLMYHPHIRPISTLPAFALSLTASTHDTLQIPVPFSPDSFFGGAAEALKTHPLHVDHVAEAAIKSIEDSSREGVVDVDTMRQWAGFGSKSNSEAAVI</sequence>
<dbReference type="Gene3D" id="3.40.50.720">
    <property type="entry name" value="NAD(P)-binding Rossmann-like Domain"/>
    <property type="match status" value="1"/>
</dbReference>
<dbReference type="InterPro" id="IPR036291">
    <property type="entry name" value="NAD(P)-bd_dom_sf"/>
</dbReference>
<keyword evidence="3" id="KW-1185">Reference proteome</keyword>
<dbReference type="Pfam" id="PF01370">
    <property type="entry name" value="Epimerase"/>
    <property type="match status" value="1"/>
</dbReference>
<dbReference type="GO" id="GO:0044877">
    <property type="term" value="F:protein-containing complex binding"/>
    <property type="evidence" value="ECO:0007669"/>
    <property type="project" value="TreeGrafter"/>
</dbReference>
<reference evidence="2 3" key="1">
    <citation type="submission" date="2016-06" db="EMBL/GenBank/DDBJ databases">
        <title>Evolution of pathogenesis and genome organization in the Tremellales.</title>
        <authorList>
            <person name="Cuomo C."/>
            <person name="Litvintseva A."/>
            <person name="Heitman J."/>
            <person name="Chen Y."/>
            <person name="Sun S."/>
            <person name="Springer D."/>
            <person name="Dromer F."/>
            <person name="Young S."/>
            <person name="Zeng Q."/>
            <person name="Chapman S."/>
            <person name="Gujja S."/>
            <person name="Saif S."/>
            <person name="Birren B."/>
        </authorList>
    </citation>
    <scope>NUCLEOTIDE SEQUENCE [LARGE SCALE GENOMIC DNA]</scope>
    <source>
        <strain evidence="2 3">ATCC 28783</strain>
    </source>
</reference>
<dbReference type="PANTHER" id="PTHR12126">
    <property type="entry name" value="NADH-UBIQUINONE OXIDOREDUCTASE 39 KDA SUBUNIT-RELATED"/>
    <property type="match status" value="1"/>
</dbReference>
<dbReference type="OrthoDB" id="276721at2759"/>
<dbReference type="GO" id="GO:0005739">
    <property type="term" value="C:mitochondrion"/>
    <property type="evidence" value="ECO:0007669"/>
    <property type="project" value="TreeGrafter"/>
</dbReference>
<gene>
    <name evidence="2" type="ORF">M231_07227</name>
</gene>
<name>A0A4Q1BEG4_TREME</name>
<dbReference type="STRING" id="5217.A0A4Q1BEG4"/>
<dbReference type="EMBL" id="SDIL01000133">
    <property type="protein sequence ID" value="RXK35495.1"/>
    <property type="molecule type" value="Genomic_DNA"/>
</dbReference>
<dbReference type="Proteomes" id="UP000289152">
    <property type="component" value="Unassembled WGS sequence"/>
</dbReference>
<evidence type="ECO:0000313" key="3">
    <source>
        <dbReference type="Proteomes" id="UP000289152"/>
    </source>
</evidence>
<dbReference type="PANTHER" id="PTHR12126:SF16">
    <property type="entry name" value="MIOREX COMPLEX COMPONENT 2"/>
    <property type="match status" value="1"/>
</dbReference>
<accession>A0A4Q1BEG4</accession>
<feature type="domain" description="NAD-dependent epimerase/dehydratase" evidence="1">
    <location>
        <begin position="7"/>
        <end position="80"/>
    </location>
</feature>
<proteinExistence type="predicted"/>
<dbReference type="InParanoid" id="A0A4Q1BEG4"/>
<dbReference type="AlphaFoldDB" id="A0A4Q1BEG4"/>
<dbReference type="VEuPathDB" id="FungiDB:TREMEDRAFT_32601"/>